<protein>
    <submittedName>
        <fullName evidence="1">Uncharacterized protein</fullName>
    </submittedName>
</protein>
<sequence length="36" mass="4212">MNAGKINKAQTEIQRLFHLLFDFLAQAIPFVDYDNE</sequence>
<dbReference type="EMBL" id="CQPA01000068">
    <property type="protein sequence ID" value="CNV20083.1"/>
    <property type="molecule type" value="Genomic_DNA"/>
</dbReference>
<evidence type="ECO:0000313" key="1">
    <source>
        <dbReference type="EMBL" id="CNV20083.1"/>
    </source>
</evidence>
<name>A0A655EFN5_SALET</name>
<gene>
    <name evidence="1" type="ORF">ERS008198_04631</name>
</gene>
<dbReference type="AlphaFoldDB" id="A0A655EFN5"/>
<accession>A0A655EFN5</accession>
<proteinExistence type="predicted"/>
<organism evidence="1 2">
    <name type="scientific">Salmonella enterica subsp. enterica serovar Bovismorbificans</name>
    <dbReference type="NCBI Taxonomy" id="58097"/>
    <lineage>
        <taxon>Bacteria</taxon>
        <taxon>Pseudomonadati</taxon>
        <taxon>Pseudomonadota</taxon>
        <taxon>Gammaproteobacteria</taxon>
        <taxon>Enterobacterales</taxon>
        <taxon>Enterobacteriaceae</taxon>
        <taxon>Salmonella</taxon>
    </lineage>
</organism>
<evidence type="ECO:0000313" key="2">
    <source>
        <dbReference type="Proteomes" id="UP000041314"/>
    </source>
</evidence>
<dbReference type="Proteomes" id="UP000041314">
    <property type="component" value="Unassembled WGS sequence"/>
</dbReference>
<reference evidence="1 2" key="1">
    <citation type="submission" date="2015-03" db="EMBL/GenBank/DDBJ databases">
        <authorList>
            <consortium name="Pathogen Informatics"/>
        </authorList>
    </citation>
    <scope>NUCLEOTIDE SEQUENCE [LARGE SCALE GENOMIC DNA]</scope>
    <source>
        <strain evidence="1 2">A1104</strain>
    </source>
</reference>